<dbReference type="Proteomes" id="UP000035880">
    <property type="component" value="Chromosome 2L"/>
</dbReference>
<evidence type="ECO:0000256" key="1">
    <source>
        <dbReference type="ARBA" id="ARBA00005560"/>
    </source>
</evidence>
<proteinExistence type="inferred from homology"/>
<protein>
    <submittedName>
        <fullName evidence="4">Uncharacterized protein</fullName>
    </submittedName>
</protein>
<sequence length="353" mass="40427">MIHLILLFRITNTWSKQRKAFQMDSVIKRLKALNHVDNYKENDARFAGVTLKEGPAAKISSLDKLFEELKINEGSSAKEDLVTEPIKKEGYLYKDYFNKSPIEFPWEKAYEKGSSLGPDFYIDYENVFENVANLAEIEEKLELHFRPFTCVMDFNCRFSMYELCLLLSESRFDPGSHPAVVVKITDPSAQVKIHAGGKISSTALNADSARTGLFKVIRILQDLDYKLVIKNFSKNIVNASFSMPFKIDMDLMSRRHVMEVTQNRSRRPFVTYTTENLGVRFAVFPTGFVLVLHSTSHCETREAIANFLPILAKLKNGYPTAEEKLGQLVGDISYKLLWEKQLEDDKEGMLLYS</sequence>
<dbReference type="PANTHER" id="PTHR10126">
    <property type="entry name" value="TATA-BOX BINDING PROTEIN"/>
    <property type="match status" value="1"/>
</dbReference>
<accession>A0A0J9TE15</accession>
<dbReference type="AlphaFoldDB" id="A0A0J9TE15"/>
<dbReference type="OrthoDB" id="7881727at2759"/>
<dbReference type="InterPro" id="IPR000814">
    <property type="entry name" value="TBP"/>
</dbReference>
<dbReference type="KEGG" id="dsi:Dsimw501_GD23169"/>
<reference evidence="4" key="3">
    <citation type="submission" date="2015-04" db="EMBL/GenBank/DDBJ databases">
        <authorList>
            <consortium name="FlyBase"/>
        </authorList>
    </citation>
    <scope>NUCLEOTIDE SEQUENCE</scope>
    <source>
        <strain evidence="4">W501</strain>
    </source>
</reference>
<evidence type="ECO:0000256" key="3">
    <source>
        <dbReference type="ARBA" id="ARBA00023163"/>
    </source>
</evidence>
<comment type="similarity">
    <text evidence="1">Belongs to the TBP family.</text>
</comment>
<dbReference type="Pfam" id="PF00352">
    <property type="entry name" value="TBP"/>
    <property type="match status" value="2"/>
</dbReference>
<dbReference type="Gene3D" id="3.30.310.10">
    <property type="entry name" value="TATA-Binding Protein"/>
    <property type="match status" value="2"/>
</dbReference>
<keyword evidence="3" id="KW-0804">Transcription</keyword>
<organism evidence="4">
    <name type="scientific">Drosophila simulans</name>
    <name type="common">Fruit fly</name>
    <dbReference type="NCBI Taxonomy" id="7240"/>
    <lineage>
        <taxon>Eukaryota</taxon>
        <taxon>Metazoa</taxon>
        <taxon>Ecdysozoa</taxon>
        <taxon>Arthropoda</taxon>
        <taxon>Hexapoda</taxon>
        <taxon>Insecta</taxon>
        <taxon>Pterygota</taxon>
        <taxon>Neoptera</taxon>
        <taxon>Endopterygota</taxon>
        <taxon>Diptera</taxon>
        <taxon>Brachycera</taxon>
        <taxon>Muscomorpha</taxon>
        <taxon>Ephydroidea</taxon>
        <taxon>Drosophilidae</taxon>
        <taxon>Drosophila</taxon>
        <taxon>Sophophora</taxon>
    </lineage>
</organism>
<dbReference type="SUPFAM" id="SSF55945">
    <property type="entry name" value="TATA-box binding protein-like"/>
    <property type="match status" value="2"/>
</dbReference>
<dbReference type="GO" id="GO:0005783">
    <property type="term" value="C:endoplasmic reticulum"/>
    <property type="evidence" value="ECO:0007669"/>
    <property type="project" value="EnsemblMetazoa"/>
</dbReference>
<dbReference type="GO" id="GO:0006352">
    <property type="term" value="P:DNA-templated transcription initiation"/>
    <property type="evidence" value="ECO:0007669"/>
    <property type="project" value="InterPro"/>
</dbReference>
<evidence type="ECO:0000256" key="2">
    <source>
        <dbReference type="ARBA" id="ARBA00023125"/>
    </source>
</evidence>
<keyword evidence="2" id="KW-0238">DNA-binding</keyword>
<dbReference type="EMBL" id="CM002910">
    <property type="protein sequence ID" value="KMY87710.1"/>
    <property type="molecule type" value="Genomic_DNA"/>
</dbReference>
<evidence type="ECO:0000313" key="4">
    <source>
        <dbReference type="EMBL" id="KMY87710.1"/>
    </source>
</evidence>
<reference evidence="4" key="2">
    <citation type="submission" date="2014-06" db="EMBL/GenBank/DDBJ databases">
        <authorList>
            <person name="Hu T."/>
            <person name="Eisen M.B."/>
            <person name="Thornton K.R."/>
            <person name="Andolfatto P."/>
        </authorList>
    </citation>
    <scope>NUCLEOTIDE SEQUENCE</scope>
    <source>
        <strain evidence="4">W501</strain>
    </source>
</reference>
<dbReference type="GO" id="GO:0003677">
    <property type="term" value="F:DNA binding"/>
    <property type="evidence" value="ECO:0007669"/>
    <property type="project" value="UniProtKB-KW"/>
</dbReference>
<reference evidence="4" key="1">
    <citation type="journal article" date="2013" name="Genome Res.">
        <title>A second-generation assembly of the Drosophila simulans genome provides new insights into patterns of lineage-specific divergence.</title>
        <authorList>
            <person name="Hu T.T."/>
            <person name="Eisen M.B."/>
            <person name="Thornton K.R."/>
            <person name="Andolfatto P."/>
        </authorList>
    </citation>
    <scope>NUCLEOTIDE SEQUENCE [LARGE SCALE GENOMIC DNA]</scope>
    <source>
        <strain evidence="4">W501</strain>
    </source>
</reference>
<gene>
    <name evidence="4" type="primary">Dsim\GD23169</name>
    <name evidence="4" type="ORF">Dsimw501_GD23169</name>
</gene>
<dbReference type="Bgee" id="FBgn0194558">
    <property type="expression patterns" value="Expressed in male reproductive system and 2 other cell types or tissues"/>
</dbReference>
<dbReference type="InterPro" id="IPR012295">
    <property type="entry name" value="TBP_dom_sf"/>
</dbReference>
<name>A0A0J9TE15_DROSI</name>
<dbReference type="GO" id="GO:0005829">
    <property type="term" value="C:cytosol"/>
    <property type="evidence" value="ECO:0007669"/>
    <property type="project" value="EnsemblMetazoa"/>
</dbReference>